<protein>
    <submittedName>
        <fullName evidence="5">TldD/PmbA family protein</fullName>
    </submittedName>
</protein>
<evidence type="ECO:0000259" key="3">
    <source>
        <dbReference type="Pfam" id="PF19289"/>
    </source>
</evidence>
<dbReference type="GO" id="GO:0006508">
    <property type="term" value="P:proteolysis"/>
    <property type="evidence" value="ECO:0007669"/>
    <property type="project" value="InterPro"/>
</dbReference>
<comment type="similarity">
    <text evidence="1">Belongs to the peptidase U62 family.</text>
</comment>
<reference evidence="5 6" key="1">
    <citation type="submission" date="2018-11" db="EMBL/GenBank/DDBJ databases">
        <title>Chryseotalea sanarue gen. nov., sp., nov., a member of the family Cytophagaceae, isolated from a brackish lake in Hamamatsu Japan.</title>
        <authorList>
            <person name="Maejima Y."/>
            <person name="Iino T."/>
            <person name="Muraguchi Y."/>
            <person name="Fukuda K."/>
            <person name="Ohkuma M."/>
            <person name="Moriuchi R."/>
            <person name="Dohra H."/>
            <person name="Kimbara K."/>
            <person name="Shintani M."/>
        </authorList>
    </citation>
    <scope>NUCLEOTIDE SEQUENCE [LARGE SCALE GENOMIC DNA]</scope>
    <source>
        <strain evidence="5 6">Ys</strain>
    </source>
</reference>
<dbReference type="InterPro" id="IPR002510">
    <property type="entry name" value="Metalloprtase-TldD/E_N"/>
</dbReference>
<evidence type="ECO:0000259" key="2">
    <source>
        <dbReference type="Pfam" id="PF01523"/>
    </source>
</evidence>
<feature type="domain" description="Metalloprotease TldD/E central" evidence="4">
    <location>
        <begin position="131"/>
        <end position="213"/>
    </location>
</feature>
<dbReference type="Gene3D" id="3.30.2290.10">
    <property type="entry name" value="PmbA/TldD superfamily"/>
    <property type="match status" value="1"/>
</dbReference>
<evidence type="ECO:0000256" key="1">
    <source>
        <dbReference type="ARBA" id="ARBA00005836"/>
    </source>
</evidence>
<sequence>MAILSKEEAKQILEKVISYSKADGLIANLNGNNSGNIRYARNTVSTAGENSDVTLGVQAYYGKKSGVATINEFDVASLEKTVRRAEELAKLAPENPEFMEPLPPQQYGGESKTYSEATAKITPEYRAQAAANSINPAAAKDVTAAGFLEHNHGFSAMMNTKGMFLYNQSTNVDFTVTMRSNDGTGSGWVTRDFNDVSKLDTAEASNIAIQKALGSRDAKAIEPGKYTVILEPAASAELLGNMFFSMGARQADEGRSFLSKKGGGTKLGEKMLDERVNIYSDPFNTEVPATPWTGDGQARQRLDIIKNGVVSNLFYDRYWASQKNVAPVPFPGNVIFEGGNASVEDMIKDTKKGILVTRFWYIRSVDPQTQLYTGLTRDSTFFIENGKIKHPVKNFRFNESPVIMLNNLETLGKQVRVGGNLIPYMKIRDFTFTSLSDAV</sequence>
<dbReference type="AlphaFoldDB" id="A0A401U584"/>
<evidence type="ECO:0000313" key="6">
    <source>
        <dbReference type="Proteomes" id="UP000288227"/>
    </source>
</evidence>
<feature type="domain" description="Metalloprotease TldD/E N-terminal" evidence="2">
    <location>
        <begin position="33"/>
        <end position="89"/>
    </location>
</feature>
<comment type="caution">
    <text evidence="5">The sequence shown here is derived from an EMBL/GenBank/DDBJ whole genome shotgun (WGS) entry which is preliminary data.</text>
</comment>
<name>A0A401U584_9BACT</name>
<dbReference type="InterPro" id="IPR045569">
    <property type="entry name" value="Metalloprtase-TldD/E_C"/>
</dbReference>
<dbReference type="OrthoDB" id="9763230at2"/>
<accession>A0A401U584</accession>
<dbReference type="EMBL" id="BHXQ01000001">
    <property type="protein sequence ID" value="GCC50039.1"/>
    <property type="molecule type" value="Genomic_DNA"/>
</dbReference>
<dbReference type="SUPFAM" id="SSF111283">
    <property type="entry name" value="Putative modulator of DNA gyrase, PmbA/TldD"/>
    <property type="match status" value="1"/>
</dbReference>
<dbReference type="Pfam" id="PF01523">
    <property type="entry name" value="PmbA_TldD_1st"/>
    <property type="match status" value="1"/>
</dbReference>
<dbReference type="InterPro" id="IPR035068">
    <property type="entry name" value="TldD/PmbA_N"/>
</dbReference>
<dbReference type="PANTHER" id="PTHR43666:SF1">
    <property type="entry name" value="CONSERVED PROTEIN"/>
    <property type="match status" value="1"/>
</dbReference>
<dbReference type="GO" id="GO:0008237">
    <property type="term" value="F:metallopeptidase activity"/>
    <property type="evidence" value="ECO:0007669"/>
    <property type="project" value="InterPro"/>
</dbReference>
<evidence type="ECO:0000259" key="4">
    <source>
        <dbReference type="Pfam" id="PF19290"/>
    </source>
</evidence>
<dbReference type="Pfam" id="PF19290">
    <property type="entry name" value="PmbA_TldD_2nd"/>
    <property type="match status" value="1"/>
</dbReference>
<evidence type="ECO:0000313" key="5">
    <source>
        <dbReference type="EMBL" id="GCC50039.1"/>
    </source>
</evidence>
<dbReference type="InterPro" id="IPR036059">
    <property type="entry name" value="TldD/PmbA_sf"/>
</dbReference>
<organism evidence="5 6">
    <name type="scientific">Chryseotalea sanaruensis</name>
    <dbReference type="NCBI Taxonomy" id="2482724"/>
    <lineage>
        <taxon>Bacteria</taxon>
        <taxon>Pseudomonadati</taxon>
        <taxon>Bacteroidota</taxon>
        <taxon>Cytophagia</taxon>
        <taxon>Cytophagales</taxon>
        <taxon>Chryseotaleaceae</taxon>
        <taxon>Chryseotalea</taxon>
    </lineage>
</organism>
<dbReference type="RefSeq" id="WP_127120696.1">
    <property type="nucleotide sequence ID" value="NZ_BHXQ01000001.1"/>
</dbReference>
<dbReference type="Proteomes" id="UP000288227">
    <property type="component" value="Unassembled WGS sequence"/>
</dbReference>
<feature type="domain" description="Metalloprotease TldD/E C-terminal" evidence="3">
    <location>
        <begin position="223"/>
        <end position="433"/>
    </location>
</feature>
<dbReference type="PANTHER" id="PTHR43666">
    <property type="entry name" value="TLDD PROTEIN"/>
    <property type="match status" value="1"/>
</dbReference>
<gene>
    <name evidence="5" type="ORF">SanaruYs_02540</name>
</gene>
<keyword evidence="6" id="KW-1185">Reference proteome</keyword>
<dbReference type="InterPro" id="IPR045570">
    <property type="entry name" value="Metalloprtase-TldD/E_cen_dom"/>
</dbReference>
<dbReference type="Pfam" id="PF19289">
    <property type="entry name" value="PmbA_TldD_3rd"/>
    <property type="match status" value="1"/>
</dbReference>
<proteinExistence type="inferred from homology"/>